<feature type="transmembrane region" description="Helical" evidence="1">
    <location>
        <begin position="95"/>
        <end position="114"/>
    </location>
</feature>
<proteinExistence type="predicted"/>
<feature type="transmembrane region" description="Helical" evidence="1">
    <location>
        <begin position="38"/>
        <end position="58"/>
    </location>
</feature>
<feature type="transmembrane region" description="Helical" evidence="1">
    <location>
        <begin position="6"/>
        <end position="26"/>
    </location>
</feature>
<evidence type="ECO:0000256" key="1">
    <source>
        <dbReference type="SAM" id="Phobius"/>
    </source>
</evidence>
<evidence type="ECO:0000313" key="3">
    <source>
        <dbReference type="Proteomes" id="UP001596044"/>
    </source>
</evidence>
<keyword evidence="3" id="KW-1185">Reference proteome</keyword>
<comment type="caution">
    <text evidence="2">The sequence shown here is derived from an EMBL/GenBank/DDBJ whole genome shotgun (WGS) entry which is preliminary data.</text>
</comment>
<reference evidence="3" key="1">
    <citation type="journal article" date="2019" name="Int. J. Syst. Evol. Microbiol.">
        <title>The Global Catalogue of Microorganisms (GCM) 10K type strain sequencing project: providing services to taxonomists for standard genome sequencing and annotation.</title>
        <authorList>
            <consortium name="The Broad Institute Genomics Platform"/>
            <consortium name="The Broad Institute Genome Sequencing Center for Infectious Disease"/>
            <person name="Wu L."/>
            <person name="Ma J."/>
        </authorList>
    </citation>
    <scope>NUCLEOTIDE SEQUENCE [LARGE SCALE GENOMIC DNA]</scope>
    <source>
        <strain evidence="3">KACC 11904</strain>
    </source>
</reference>
<accession>A0ABW0KBY8</accession>
<evidence type="ECO:0000313" key="2">
    <source>
        <dbReference type="EMBL" id="MFC5450928.1"/>
    </source>
</evidence>
<organism evidence="2 3">
    <name type="scientific">Paenibacillus aestuarii</name>
    <dbReference type="NCBI Taxonomy" id="516965"/>
    <lineage>
        <taxon>Bacteria</taxon>
        <taxon>Bacillati</taxon>
        <taxon>Bacillota</taxon>
        <taxon>Bacilli</taxon>
        <taxon>Bacillales</taxon>
        <taxon>Paenibacillaceae</taxon>
        <taxon>Paenibacillus</taxon>
    </lineage>
</organism>
<protein>
    <submittedName>
        <fullName evidence="2">DUF2306 domain-containing protein</fullName>
    </submittedName>
</protein>
<keyword evidence="1" id="KW-0472">Membrane</keyword>
<dbReference type="Proteomes" id="UP001596044">
    <property type="component" value="Unassembled WGS sequence"/>
</dbReference>
<feature type="transmembrane region" description="Helical" evidence="1">
    <location>
        <begin position="64"/>
        <end position="83"/>
    </location>
</feature>
<sequence length="154" mass="17554">MFSLFLVVHICTGVICLISGIFAFSSKKKKGRHSVSGEIYHGSYVFVFVTALIMSVIHWQESHYLFYIALFSYGLALWGYVAVKRKWTNWLGSHIGGMLGSYIGIVTATLVVNVHRIPVMNELPVLIYWFLPTMIGTPIIFKVGQKYKPRKRLH</sequence>
<dbReference type="EMBL" id="JBHSMJ010000030">
    <property type="protein sequence ID" value="MFC5450928.1"/>
    <property type="molecule type" value="Genomic_DNA"/>
</dbReference>
<keyword evidence="1" id="KW-0812">Transmembrane</keyword>
<gene>
    <name evidence="2" type="ORF">ACFPOG_22020</name>
</gene>
<name>A0ABW0KBY8_9BACL</name>
<dbReference type="RefSeq" id="WP_270881601.1">
    <property type="nucleotide sequence ID" value="NZ_JAQFVF010000055.1"/>
</dbReference>
<feature type="transmembrane region" description="Helical" evidence="1">
    <location>
        <begin position="126"/>
        <end position="144"/>
    </location>
</feature>
<keyword evidence="1" id="KW-1133">Transmembrane helix</keyword>